<proteinExistence type="inferred from homology"/>
<accession>A0ABS4DLA3</accession>
<sequence length="410" mass="43486">MDNGELLRQLKIDRGHREAVSTAPVRWPWIAGGVMLVLLALGIGGWWMFGHRPLVVQTATAAAPAGGEAGAVLQATGYVTARRQATVSAQITGTLTDVLIEEGDHVTKGQVLARLEDSAYRANLDAAQASARAAQAQVGQLQAQLIQARHDAARQDALVGRGLVAKQAAEQAHTQVTALAAQLNAQRRQAEAAQAQAKVAQVDFDYTVVRAPFDGVVTDKAAQVGEIISPLSAGGGFTRTGVGTIVDMDSLEVDVDVNEAYIGRVKPHMPAEAVLDAYPDWRIPAHVIAIVPAADRGKATVKVRVALENKDQRIVPDMGVRVSFLEARPKAAAQVPRGVLVPAAAIAQRDGHEVVFVVQGERVQQRPVQSQARGDQRLVSEGVQPGETVVVSPPAELRDGTAVRVENKQS</sequence>
<dbReference type="PANTHER" id="PTHR30469:SF38">
    <property type="entry name" value="HLYD FAMILY SECRETION PROTEIN"/>
    <property type="match status" value="1"/>
</dbReference>
<dbReference type="PANTHER" id="PTHR30469">
    <property type="entry name" value="MULTIDRUG RESISTANCE PROTEIN MDTA"/>
    <property type="match status" value="1"/>
</dbReference>
<dbReference type="InterPro" id="IPR058625">
    <property type="entry name" value="MdtA-like_BSH"/>
</dbReference>
<feature type="coiled-coil region" evidence="4">
    <location>
        <begin position="176"/>
        <end position="203"/>
    </location>
</feature>
<dbReference type="EMBL" id="JAGJRS010000013">
    <property type="protein sequence ID" value="MBP1473840.1"/>
    <property type="molecule type" value="Genomic_DNA"/>
</dbReference>
<dbReference type="InterPro" id="IPR058792">
    <property type="entry name" value="Beta-barrel_RND_2"/>
</dbReference>
<evidence type="ECO:0000256" key="3">
    <source>
        <dbReference type="ARBA" id="ARBA00022448"/>
    </source>
</evidence>
<dbReference type="Pfam" id="PF25917">
    <property type="entry name" value="BSH_RND"/>
    <property type="match status" value="1"/>
</dbReference>
<feature type="domain" description="Multidrug resistance protein MdtA-like C-terminal permuted SH3" evidence="9">
    <location>
        <begin position="339"/>
        <end position="392"/>
    </location>
</feature>
<evidence type="ECO:0000259" key="9">
    <source>
        <dbReference type="Pfam" id="PF25967"/>
    </source>
</evidence>
<keyword evidence="4" id="KW-0175">Coiled coil</keyword>
<keyword evidence="6" id="KW-0812">Transmembrane</keyword>
<evidence type="ECO:0000259" key="7">
    <source>
        <dbReference type="Pfam" id="PF25917"/>
    </source>
</evidence>
<gene>
    <name evidence="10" type="ORF">J7I44_05985</name>
</gene>
<dbReference type="Pfam" id="PF25954">
    <property type="entry name" value="Beta-barrel_RND_2"/>
    <property type="match status" value="1"/>
</dbReference>
<evidence type="ECO:0000313" key="10">
    <source>
        <dbReference type="EMBL" id="MBP1473840.1"/>
    </source>
</evidence>
<organism evidence="10 11">
    <name type="scientific">Frateuria flava</name>
    <dbReference type="NCBI Taxonomy" id="2821489"/>
    <lineage>
        <taxon>Bacteria</taxon>
        <taxon>Pseudomonadati</taxon>
        <taxon>Pseudomonadota</taxon>
        <taxon>Gammaproteobacteria</taxon>
        <taxon>Lysobacterales</taxon>
        <taxon>Rhodanobacteraceae</taxon>
        <taxon>Frateuria</taxon>
    </lineage>
</organism>
<dbReference type="Pfam" id="PF25967">
    <property type="entry name" value="RND-MFP_C"/>
    <property type="match status" value="1"/>
</dbReference>
<evidence type="ECO:0000256" key="1">
    <source>
        <dbReference type="ARBA" id="ARBA00004196"/>
    </source>
</evidence>
<dbReference type="RefSeq" id="WP_209617375.1">
    <property type="nucleotide sequence ID" value="NZ_JAGJRS010000013.1"/>
</dbReference>
<reference evidence="10 11" key="1">
    <citation type="submission" date="2021-04" db="EMBL/GenBank/DDBJ databases">
        <authorList>
            <person name="Huq M.A."/>
        </authorList>
    </citation>
    <scope>NUCLEOTIDE SEQUENCE [LARGE SCALE GENOMIC DNA]</scope>
    <source>
        <strain evidence="10 11">MAH-13</strain>
    </source>
</reference>
<feature type="transmembrane region" description="Helical" evidence="6">
    <location>
        <begin position="27"/>
        <end position="49"/>
    </location>
</feature>
<dbReference type="Gene3D" id="2.40.30.170">
    <property type="match status" value="1"/>
</dbReference>
<feature type="domain" description="Multidrug resistance protein MdtA-like barrel-sandwich hybrid" evidence="7">
    <location>
        <begin position="83"/>
        <end position="229"/>
    </location>
</feature>
<keyword evidence="11" id="KW-1185">Reference proteome</keyword>
<evidence type="ECO:0000256" key="6">
    <source>
        <dbReference type="SAM" id="Phobius"/>
    </source>
</evidence>
<evidence type="ECO:0000256" key="2">
    <source>
        <dbReference type="ARBA" id="ARBA00009477"/>
    </source>
</evidence>
<dbReference type="InterPro" id="IPR058627">
    <property type="entry name" value="MdtA-like_C"/>
</dbReference>
<keyword evidence="3" id="KW-0813">Transport</keyword>
<dbReference type="Gene3D" id="2.40.50.100">
    <property type="match status" value="1"/>
</dbReference>
<dbReference type="NCBIfam" id="TIGR01730">
    <property type="entry name" value="RND_mfp"/>
    <property type="match status" value="1"/>
</dbReference>
<comment type="caution">
    <text evidence="10">The sequence shown here is derived from an EMBL/GenBank/DDBJ whole genome shotgun (WGS) entry which is preliminary data.</text>
</comment>
<evidence type="ECO:0000256" key="4">
    <source>
        <dbReference type="SAM" id="Coils"/>
    </source>
</evidence>
<dbReference type="Gene3D" id="2.40.420.20">
    <property type="match status" value="1"/>
</dbReference>
<name>A0ABS4DLA3_9GAMM</name>
<dbReference type="Proteomes" id="UP000823790">
    <property type="component" value="Unassembled WGS sequence"/>
</dbReference>
<keyword evidence="6" id="KW-0472">Membrane</keyword>
<protein>
    <submittedName>
        <fullName evidence="10">Efflux RND transporter periplasmic adaptor subunit</fullName>
    </submittedName>
</protein>
<feature type="coiled-coil region" evidence="4">
    <location>
        <begin position="124"/>
        <end position="151"/>
    </location>
</feature>
<feature type="domain" description="CusB-like beta-barrel" evidence="8">
    <location>
        <begin position="253"/>
        <end position="325"/>
    </location>
</feature>
<dbReference type="SUPFAM" id="SSF111369">
    <property type="entry name" value="HlyD-like secretion proteins"/>
    <property type="match status" value="1"/>
</dbReference>
<evidence type="ECO:0000256" key="5">
    <source>
        <dbReference type="SAM" id="MobiDB-lite"/>
    </source>
</evidence>
<dbReference type="Gene3D" id="1.10.287.470">
    <property type="entry name" value="Helix hairpin bin"/>
    <property type="match status" value="1"/>
</dbReference>
<evidence type="ECO:0000313" key="11">
    <source>
        <dbReference type="Proteomes" id="UP000823790"/>
    </source>
</evidence>
<dbReference type="InterPro" id="IPR006143">
    <property type="entry name" value="RND_pump_MFP"/>
</dbReference>
<evidence type="ECO:0000259" key="8">
    <source>
        <dbReference type="Pfam" id="PF25954"/>
    </source>
</evidence>
<comment type="similarity">
    <text evidence="2">Belongs to the membrane fusion protein (MFP) (TC 8.A.1) family.</text>
</comment>
<comment type="subcellular location">
    <subcellularLocation>
        <location evidence="1">Cell envelope</location>
    </subcellularLocation>
</comment>
<feature type="region of interest" description="Disordered" evidence="5">
    <location>
        <begin position="367"/>
        <end position="388"/>
    </location>
</feature>
<keyword evidence="6" id="KW-1133">Transmembrane helix</keyword>